<sequence>MLNALSLTSTLYRRLSAVLFIMGLSSVLMAQGNLLITPKRVVFDNSKRSQVINLANIGKDTARYAISFIQIRMKDDGTFEEIKEPDAGQNFSDKHLRIFPRTVTLAPNEAQVVKVQVSQYDKLTSGEYRSHLYFRAISNEAPLGEKSAQTDSSKLSVKLTPVFGISIPMIIRSGPSNAKVNISHIKLESTPESLKILTARFNRSGNMSVYGDFSVQHISNTGKITPVGMVRGLSVYTPNQAREVKIKLDNKAGIDYTSGKLLLSYTNSVDGKSEKLASSELVLN</sequence>
<organism evidence="1 2">
    <name type="scientific">Paradesertivirga mongoliensis</name>
    <dbReference type="NCBI Taxonomy" id="2100740"/>
    <lineage>
        <taxon>Bacteria</taxon>
        <taxon>Pseudomonadati</taxon>
        <taxon>Bacteroidota</taxon>
        <taxon>Sphingobacteriia</taxon>
        <taxon>Sphingobacteriales</taxon>
        <taxon>Sphingobacteriaceae</taxon>
        <taxon>Paradesertivirga</taxon>
    </lineage>
</organism>
<gene>
    <name evidence="1" type="ORF">ACFSJU_12850</name>
</gene>
<dbReference type="Gene3D" id="2.60.40.10">
    <property type="entry name" value="Immunoglobulins"/>
    <property type="match status" value="1"/>
</dbReference>
<reference evidence="2" key="1">
    <citation type="journal article" date="2019" name="Int. J. Syst. Evol. Microbiol.">
        <title>The Global Catalogue of Microorganisms (GCM) 10K type strain sequencing project: providing services to taxonomists for standard genome sequencing and annotation.</title>
        <authorList>
            <consortium name="The Broad Institute Genomics Platform"/>
            <consortium name="The Broad Institute Genome Sequencing Center for Infectious Disease"/>
            <person name="Wu L."/>
            <person name="Ma J."/>
        </authorList>
    </citation>
    <scope>NUCLEOTIDE SEQUENCE [LARGE SCALE GENOMIC DNA]</scope>
    <source>
        <strain evidence="2">KCTC 42217</strain>
    </source>
</reference>
<proteinExistence type="predicted"/>
<evidence type="ECO:0000313" key="2">
    <source>
        <dbReference type="Proteomes" id="UP001597387"/>
    </source>
</evidence>
<dbReference type="Proteomes" id="UP001597387">
    <property type="component" value="Unassembled WGS sequence"/>
</dbReference>
<dbReference type="InterPro" id="IPR013783">
    <property type="entry name" value="Ig-like_fold"/>
</dbReference>
<dbReference type="RefSeq" id="WP_255901132.1">
    <property type="nucleotide sequence ID" value="NZ_JAFMZO010000002.1"/>
</dbReference>
<protein>
    <submittedName>
        <fullName evidence="1">Molecular chaperone</fullName>
    </submittedName>
</protein>
<dbReference type="SUPFAM" id="SSF49354">
    <property type="entry name" value="PapD-like"/>
    <property type="match status" value="1"/>
</dbReference>
<dbReference type="EMBL" id="JBHUHZ010000002">
    <property type="protein sequence ID" value="MFD2163287.1"/>
    <property type="molecule type" value="Genomic_DNA"/>
</dbReference>
<evidence type="ECO:0000313" key="1">
    <source>
        <dbReference type="EMBL" id="MFD2163287.1"/>
    </source>
</evidence>
<accession>A0ABW4ZNS6</accession>
<keyword evidence="2" id="KW-1185">Reference proteome</keyword>
<dbReference type="InterPro" id="IPR008962">
    <property type="entry name" value="PapD-like_sf"/>
</dbReference>
<comment type="caution">
    <text evidence="1">The sequence shown here is derived from an EMBL/GenBank/DDBJ whole genome shotgun (WGS) entry which is preliminary data.</text>
</comment>
<name>A0ABW4ZNS6_9SPHI</name>